<keyword evidence="1" id="KW-0472">Membrane</keyword>
<accession>A0A2A2GA69</accession>
<comment type="caution">
    <text evidence="2">The sequence shown here is derived from an EMBL/GenBank/DDBJ whole genome shotgun (WGS) entry which is preliminary data.</text>
</comment>
<dbReference type="AlphaFoldDB" id="A0A2A2GA69"/>
<dbReference type="Proteomes" id="UP000218831">
    <property type="component" value="Unassembled WGS sequence"/>
</dbReference>
<proteinExistence type="predicted"/>
<keyword evidence="1" id="KW-1133">Transmembrane helix</keyword>
<name>A0A2A2GA69_9BACT</name>
<feature type="transmembrane region" description="Helical" evidence="1">
    <location>
        <begin position="113"/>
        <end position="132"/>
    </location>
</feature>
<reference evidence="2 3" key="1">
    <citation type="submission" date="2017-08" db="EMBL/GenBank/DDBJ databases">
        <title>Aliifodinibius alkalisoli sp. nov., isolated from saline alkaline soil.</title>
        <authorList>
            <person name="Liu D."/>
            <person name="Zhang G."/>
        </authorList>
    </citation>
    <scope>NUCLEOTIDE SEQUENCE [LARGE SCALE GENOMIC DNA]</scope>
    <source>
        <strain evidence="2 3">WN023</strain>
    </source>
</reference>
<dbReference type="EMBL" id="NSKE01000006">
    <property type="protein sequence ID" value="PAU93904.1"/>
    <property type="molecule type" value="Genomic_DNA"/>
</dbReference>
<keyword evidence="3" id="KW-1185">Reference proteome</keyword>
<dbReference type="RefSeq" id="WP_095606580.1">
    <property type="nucleotide sequence ID" value="NZ_NSKE01000006.1"/>
</dbReference>
<protein>
    <submittedName>
        <fullName evidence="2">Uncharacterized protein</fullName>
    </submittedName>
</protein>
<keyword evidence="1" id="KW-0812">Transmembrane</keyword>
<evidence type="ECO:0000256" key="1">
    <source>
        <dbReference type="SAM" id="Phobius"/>
    </source>
</evidence>
<gene>
    <name evidence="2" type="ORF">CK503_09535</name>
</gene>
<organism evidence="2 3">
    <name type="scientific">Fodinibius salipaludis</name>
    <dbReference type="NCBI Taxonomy" id="2032627"/>
    <lineage>
        <taxon>Bacteria</taxon>
        <taxon>Pseudomonadati</taxon>
        <taxon>Balneolota</taxon>
        <taxon>Balneolia</taxon>
        <taxon>Balneolales</taxon>
        <taxon>Balneolaceae</taxon>
        <taxon>Fodinibius</taxon>
    </lineage>
</organism>
<evidence type="ECO:0000313" key="2">
    <source>
        <dbReference type="EMBL" id="PAU93904.1"/>
    </source>
</evidence>
<evidence type="ECO:0000313" key="3">
    <source>
        <dbReference type="Proteomes" id="UP000218831"/>
    </source>
</evidence>
<dbReference type="OrthoDB" id="1523530at2"/>
<sequence length="301" mass="34176">MSGKLTKSEALELLTPVVDNEVNAEERDAFLAYIAHDEELKQEYDSMKRIKALMGNRCPCAKAPDSLKDFLSAYCSSETSASDGPIYEIPNKKSVSQQNQPDISDPSEQHSKWWYYAAAAVVVFTVSLWGFLNYGNLVGENPTYNIEKHAYQHFMKHDGKLVPPTISTASLGSAEIELAQNYDMAMTIPELGKAEFKGVVYQEFVPDFKAPMLEYHMPAEDQYIYIFAFQIDRMEQFGQLVRDQDAVKACTKSRDFHIRNVNGKHVVSWKWNNIWYSAISNHDGNTLASLVKPLEYESLDD</sequence>